<keyword evidence="2" id="KW-0472">Membrane</keyword>
<dbReference type="RefSeq" id="WP_048378918.1">
    <property type="nucleotide sequence ID" value="NZ_LDYE01000002.1"/>
</dbReference>
<name>A0A2A9DLZ6_9CORY</name>
<comment type="caution">
    <text evidence="3">The sequence shown here is derived from an EMBL/GenBank/DDBJ whole genome shotgun (WGS) entry which is preliminary data.</text>
</comment>
<accession>A0A2A9DLZ6</accession>
<evidence type="ECO:0000256" key="2">
    <source>
        <dbReference type="SAM" id="Phobius"/>
    </source>
</evidence>
<keyword evidence="1" id="KW-0175">Coiled coil</keyword>
<dbReference type="STRING" id="1724.GCA_001044175_00780"/>
<keyword evidence="2" id="KW-1133">Transmembrane helix</keyword>
<keyword evidence="4" id="KW-1185">Reference proteome</keyword>
<evidence type="ECO:0000313" key="3">
    <source>
        <dbReference type="EMBL" id="PFG27386.1"/>
    </source>
</evidence>
<feature type="transmembrane region" description="Helical" evidence="2">
    <location>
        <begin position="12"/>
        <end position="31"/>
    </location>
</feature>
<evidence type="ECO:0000313" key="4">
    <source>
        <dbReference type="Proteomes" id="UP000221653"/>
    </source>
</evidence>
<dbReference type="Proteomes" id="UP000221653">
    <property type="component" value="Unassembled WGS sequence"/>
</dbReference>
<organism evidence="3 4">
    <name type="scientific">Corynebacterium renale</name>
    <dbReference type="NCBI Taxonomy" id="1724"/>
    <lineage>
        <taxon>Bacteria</taxon>
        <taxon>Bacillati</taxon>
        <taxon>Actinomycetota</taxon>
        <taxon>Actinomycetes</taxon>
        <taxon>Mycobacteriales</taxon>
        <taxon>Corynebacteriaceae</taxon>
        <taxon>Corynebacterium</taxon>
    </lineage>
</organism>
<keyword evidence="2" id="KW-0812">Transmembrane</keyword>
<evidence type="ECO:0000256" key="1">
    <source>
        <dbReference type="SAM" id="Coils"/>
    </source>
</evidence>
<dbReference type="EMBL" id="PDJF01000001">
    <property type="protein sequence ID" value="PFG27386.1"/>
    <property type="molecule type" value="Genomic_DNA"/>
</dbReference>
<dbReference type="AlphaFoldDB" id="A0A2A9DLZ6"/>
<reference evidence="3 4" key="1">
    <citation type="submission" date="2017-10" db="EMBL/GenBank/DDBJ databases">
        <title>Sequencing the genomes of 1000 actinobacteria strains.</title>
        <authorList>
            <person name="Klenk H.-P."/>
        </authorList>
    </citation>
    <scope>NUCLEOTIDE SEQUENCE [LARGE SCALE GENOMIC DNA]</scope>
    <source>
        <strain evidence="3 4">DSM 20688</strain>
    </source>
</reference>
<gene>
    <name evidence="3" type="ORF">ATK06_0442</name>
</gene>
<feature type="coiled-coil region" evidence="1">
    <location>
        <begin position="57"/>
        <end position="84"/>
    </location>
</feature>
<protein>
    <submittedName>
        <fullName evidence="3">Uncharacterized protein</fullName>
    </submittedName>
</protein>
<sequence>MHFDPTNADNPWSALAVGMFVVGTVLLVWVMRKKSPPDPASDEATVSDATQRLLDVIEEMTVQAREARAELAEAREELERVREKYGWALSGIRGVMQSNPALKIELHPSVKADL</sequence>
<proteinExistence type="predicted"/>